<comment type="caution">
    <text evidence="8">The sequence shown here is derived from an EMBL/GenBank/DDBJ whole genome shotgun (WGS) entry which is preliminary data.</text>
</comment>
<evidence type="ECO:0000256" key="2">
    <source>
        <dbReference type="ARBA" id="ARBA00022729"/>
    </source>
</evidence>
<sequence>MEVVLGVFAILAGFLEGLENFCYFNQNETECYGPLGGNVYLHLSCDAKDYNEFTLTKDNEKHIVRMKLNKTIIDESLRNRTQFFVNNVTFMIQYTEMNDSAVYKLEMFKNGSSQCIRDLRLSIEAPVSSPQLTSECLDGTVRVSCSSQGDNVQFTWTLNGHTVPDTDGTVGNETNIITLRKGLSGCLRCDVRNNVSNKHKSTEIKPFPGFRLADCTLNGTKIFKWVDTTDNSLCVDPTFVPLATVTEASSVRNDLDQQDSCHRCSALWINIIYVKCAEIFILLAVCLGSYWFYRRKTVGSRASEVSSVDHVWN</sequence>
<dbReference type="Gene3D" id="2.60.40.10">
    <property type="entry name" value="Immunoglobulins"/>
    <property type="match status" value="2"/>
</dbReference>
<dbReference type="InterPro" id="IPR015631">
    <property type="entry name" value="CD2/SLAM_rcpt"/>
</dbReference>
<evidence type="ECO:0000313" key="8">
    <source>
        <dbReference type="EMBL" id="KAL0974046.1"/>
    </source>
</evidence>
<evidence type="ECO:0000256" key="5">
    <source>
        <dbReference type="SAM" id="Phobius"/>
    </source>
</evidence>
<dbReference type="EMBL" id="JAGEUA010000006">
    <property type="protein sequence ID" value="KAL0974046.1"/>
    <property type="molecule type" value="Genomic_DNA"/>
</dbReference>
<evidence type="ECO:0000256" key="4">
    <source>
        <dbReference type="ARBA" id="ARBA00023180"/>
    </source>
</evidence>
<reference evidence="8 9" key="1">
    <citation type="submission" date="2024-06" db="EMBL/GenBank/DDBJ databases">
        <authorList>
            <person name="Pan Q."/>
            <person name="Wen M."/>
            <person name="Jouanno E."/>
            <person name="Zahm M."/>
            <person name="Klopp C."/>
            <person name="Cabau C."/>
            <person name="Louis A."/>
            <person name="Berthelot C."/>
            <person name="Parey E."/>
            <person name="Roest Crollius H."/>
            <person name="Montfort J."/>
            <person name="Robinson-Rechavi M."/>
            <person name="Bouchez O."/>
            <person name="Lampietro C."/>
            <person name="Lopez Roques C."/>
            <person name="Donnadieu C."/>
            <person name="Postlethwait J."/>
            <person name="Bobe J."/>
            <person name="Verreycken H."/>
            <person name="Guiguen Y."/>
        </authorList>
    </citation>
    <scope>NUCLEOTIDE SEQUENCE [LARGE SCALE GENOMIC DNA]</scope>
    <source>
        <strain evidence="8">Up_M1</strain>
        <tissue evidence="8">Testis</tissue>
    </source>
</reference>
<name>A0ABD0X2L8_UMBPY</name>
<evidence type="ECO:0000256" key="3">
    <source>
        <dbReference type="ARBA" id="ARBA00023136"/>
    </source>
</evidence>
<feature type="transmembrane region" description="Helical" evidence="5">
    <location>
        <begin position="267"/>
        <end position="293"/>
    </location>
</feature>
<evidence type="ECO:0000256" key="6">
    <source>
        <dbReference type="SAM" id="SignalP"/>
    </source>
</evidence>
<keyword evidence="5" id="KW-0812">Transmembrane</keyword>
<dbReference type="GO" id="GO:0016020">
    <property type="term" value="C:membrane"/>
    <property type="evidence" value="ECO:0007669"/>
    <property type="project" value="UniProtKB-SubCell"/>
</dbReference>
<keyword evidence="5" id="KW-1133">Transmembrane helix</keyword>
<dbReference type="SUPFAM" id="SSF48726">
    <property type="entry name" value="Immunoglobulin"/>
    <property type="match status" value="2"/>
</dbReference>
<proteinExistence type="predicted"/>
<comment type="subcellular location">
    <subcellularLocation>
        <location evidence="1">Membrane</location>
    </subcellularLocation>
</comment>
<feature type="domain" description="Ig-like" evidence="7">
    <location>
        <begin position="126"/>
        <end position="205"/>
    </location>
</feature>
<keyword evidence="4" id="KW-0325">Glycoprotein</keyword>
<dbReference type="PROSITE" id="PS50835">
    <property type="entry name" value="IG_LIKE"/>
    <property type="match status" value="1"/>
</dbReference>
<dbReference type="InterPro" id="IPR013783">
    <property type="entry name" value="Ig-like_fold"/>
</dbReference>
<feature type="chain" id="PRO_5044771666" description="Ig-like domain-containing protein" evidence="6">
    <location>
        <begin position="18"/>
        <end position="313"/>
    </location>
</feature>
<protein>
    <recommendedName>
        <fullName evidence="7">Ig-like domain-containing protein</fullName>
    </recommendedName>
</protein>
<dbReference type="AlphaFoldDB" id="A0ABD0X2L8"/>
<dbReference type="PANTHER" id="PTHR12080">
    <property type="entry name" value="SIGNALING LYMPHOCYTIC ACTIVATION MOLECULE"/>
    <property type="match status" value="1"/>
</dbReference>
<accession>A0ABD0X2L8</accession>
<keyword evidence="3 5" id="KW-0472">Membrane</keyword>
<dbReference type="InterPro" id="IPR036179">
    <property type="entry name" value="Ig-like_dom_sf"/>
</dbReference>
<gene>
    <name evidence="8" type="ORF">UPYG_G00214710</name>
</gene>
<dbReference type="Proteomes" id="UP001557470">
    <property type="component" value="Unassembled WGS sequence"/>
</dbReference>
<evidence type="ECO:0000256" key="1">
    <source>
        <dbReference type="ARBA" id="ARBA00004370"/>
    </source>
</evidence>
<feature type="signal peptide" evidence="6">
    <location>
        <begin position="1"/>
        <end position="17"/>
    </location>
</feature>
<evidence type="ECO:0000259" key="7">
    <source>
        <dbReference type="PROSITE" id="PS50835"/>
    </source>
</evidence>
<keyword evidence="2 6" id="KW-0732">Signal</keyword>
<dbReference type="InterPro" id="IPR007110">
    <property type="entry name" value="Ig-like_dom"/>
</dbReference>
<keyword evidence="9" id="KW-1185">Reference proteome</keyword>
<organism evidence="8 9">
    <name type="scientific">Umbra pygmaea</name>
    <name type="common">Eastern mudminnow</name>
    <dbReference type="NCBI Taxonomy" id="75934"/>
    <lineage>
        <taxon>Eukaryota</taxon>
        <taxon>Metazoa</taxon>
        <taxon>Chordata</taxon>
        <taxon>Craniata</taxon>
        <taxon>Vertebrata</taxon>
        <taxon>Euteleostomi</taxon>
        <taxon>Actinopterygii</taxon>
        <taxon>Neopterygii</taxon>
        <taxon>Teleostei</taxon>
        <taxon>Protacanthopterygii</taxon>
        <taxon>Esociformes</taxon>
        <taxon>Umbridae</taxon>
        <taxon>Umbra</taxon>
    </lineage>
</organism>
<evidence type="ECO:0000313" key="9">
    <source>
        <dbReference type="Proteomes" id="UP001557470"/>
    </source>
</evidence>